<protein>
    <submittedName>
        <fullName evidence="1">Copper resistance protein NlpE</fullName>
    </submittedName>
</protein>
<reference evidence="1" key="1">
    <citation type="submission" date="2022-03" db="EMBL/GenBank/DDBJ databases">
        <title>De novo assembled genomes of Belliella spp. (Cyclobacteriaceae) strains.</title>
        <authorList>
            <person name="Szabo A."/>
            <person name="Korponai K."/>
            <person name="Felfoldi T."/>
        </authorList>
    </citation>
    <scope>NUCLEOTIDE SEQUENCE</scope>
    <source>
        <strain evidence="1">DSM 111904</strain>
    </source>
</reference>
<dbReference type="PROSITE" id="PS51257">
    <property type="entry name" value="PROKAR_LIPOPROTEIN"/>
    <property type="match status" value="1"/>
</dbReference>
<keyword evidence="2" id="KW-1185">Reference proteome</keyword>
<dbReference type="EMBL" id="JAKZGP010000028">
    <property type="protein sequence ID" value="MCH7410027.1"/>
    <property type="molecule type" value="Genomic_DNA"/>
</dbReference>
<evidence type="ECO:0000313" key="1">
    <source>
        <dbReference type="EMBL" id="MCH7410027.1"/>
    </source>
</evidence>
<name>A0ABS9V0U5_9BACT</name>
<organism evidence="1 2">
    <name type="scientific">Belliella filtrata</name>
    <dbReference type="NCBI Taxonomy" id="2923435"/>
    <lineage>
        <taxon>Bacteria</taxon>
        <taxon>Pseudomonadati</taxon>
        <taxon>Bacteroidota</taxon>
        <taxon>Cytophagia</taxon>
        <taxon>Cytophagales</taxon>
        <taxon>Cyclobacteriaceae</taxon>
        <taxon>Belliella</taxon>
    </lineage>
</organism>
<evidence type="ECO:0000313" key="2">
    <source>
        <dbReference type="Proteomes" id="UP001165489"/>
    </source>
</evidence>
<dbReference type="Proteomes" id="UP001165489">
    <property type="component" value="Unassembled WGS sequence"/>
</dbReference>
<proteinExistence type="predicted"/>
<dbReference type="RefSeq" id="WP_241348398.1">
    <property type="nucleotide sequence ID" value="NZ_JAKZGP010000028.1"/>
</dbReference>
<comment type="caution">
    <text evidence="1">The sequence shown here is derived from an EMBL/GenBank/DDBJ whole genome shotgun (WGS) entry which is preliminary data.</text>
</comment>
<accession>A0ABS9V0U5</accession>
<gene>
    <name evidence="1" type="ORF">MM239_11530</name>
</gene>
<sequence>MKNFLKNVLLLGFISVMVFSCVEDEERSVDSDDIVGTWEIEDFDVSLSINGKSFFDFLVEDVGLSEEDAQVFDDAIADDFFEPEDLENTRLIFNANGTYQVWQNDTLDEEGLYEVNSTNNTLILKDNPNDQDAVIFNIEQLNATSLKISLEESEEFDMTEDGGSNQLMFKLTMDFIRV</sequence>